<evidence type="ECO:0000313" key="1">
    <source>
        <dbReference type="EMBL" id="MBB6068038.1"/>
    </source>
</evidence>
<dbReference type="Proteomes" id="UP000584706">
    <property type="component" value="Unassembled WGS sequence"/>
</dbReference>
<proteinExistence type="predicted"/>
<reference evidence="1 2" key="1">
    <citation type="submission" date="2020-08" db="EMBL/GenBank/DDBJ databases">
        <title>Genomic Encyclopedia of Type Strains, Phase IV (KMG-V): Genome sequencing to study the core and pangenomes of soil and plant-associated prokaryotes.</title>
        <authorList>
            <person name="Whitman W."/>
        </authorList>
    </citation>
    <scope>NUCLEOTIDE SEQUENCE [LARGE SCALE GENOMIC DNA]</scope>
    <source>
        <strain evidence="1 2">DSM 7078</strain>
    </source>
</reference>
<dbReference type="RefSeq" id="WP_183547214.1">
    <property type="nucleotide sequence ID" value="NZ_JACHIQ010000003.1"/>
</dbReference>
<name>A0A7J9S3C7_METMI</name>
<comment type="caution">
    <text evidence="1">The sequence shown here is derived from an EMBL/GenBank/DDBJ whole genome shotgun (WGS) entry which is preliminary data.</text>
</comment>
<accession>A0A7J9S3C7</accession>
<evidence type="ECO:0000313" key="2">
    <source>
        <dbReference type="Proteomes" id="UP000584706"/>
    </source>
</evidence>
<organism evidence="1 2">
    <name type="scientific">Methanococcus maripaludis</name>
    <name type="common">Methanococcus deltae</name>
    <dbReference type="NCBI Taxonomy" id="39152"/>
    <lineage>
        <taxon>Archaea</taxon>
        <taxon>Methanobacteriati</taxon>
        <taxon>Methanobacteriota</taxon>
        <taxon>Methanomada group</taxon>
        <taxon>Methanococci</taxon>
        <taxon>Methanococcales</taxon>
        <taxon>Methanococcaceae</taxon>
        <taxon>Methanococcus</taxon>
    </lineage>
</organism>
<gene>
    <name evidence="1" type="ORF">HNP97_001551</name>
</gene>
<sequence>MGENICFIIGNGFNHLIKEICNTSLKDCEKKIINDLTGNLGQNEEIDKIFKSKNAELKLVLEYVKIKKFLDELITLCGRPDELFKEFKDSLEEHGIKISDEKIFPILDACCKIKSTSTVSEIYEYFKSIGYKKEESFKIIYCLLKSELGELDAEILEILSELLSTGSESIATSSGTEFLNMEKKGEYNKFYNFFNKNGSFGESLRSLIPENSNLHIYTTNYDGLLNYLFMDGKNYILKDGFSDKYTYLNGKYEKYYSEKQPDLLYYYGASIMDNLCIPLHGTHKFVLKDEKTYKIGKYNIPEDTSELKPVMIFGNPNKKLELIKNDFVLKNYFEIFEKSLKNCSKLVIFGNSLESDPHIVKAILDNFDEKKDLIIVDYNESCCNSVKNRLEQNKPYNIKFEETKDVKTKEDLLNLFEELIIN</sequence>
<dbReference type="EMBL" id="JACHIQ010000003">
    <property type="protein sequence ID" value="MBB6068038.1"/>
    <property type="molecule type" value="Genomic_DNA"/>
</dbReference>
<dbReference type="AlphaFoldDB" id="A0A7J9S3C7"/>
<protein>
    <submittedName>
        <fullName evidence="1">NAD-dependent SIR2 family protein deacetylase</fullName>
    </submittedName>
</protein>